<protein>
    <recommendedName>
        <fullName evidence="5">FAD dependent oxidoreductase domain-containing protein</fullName>
    </recommendedName>
</protein>
<dbReference type="EMBL" id="UINC01077869">
    <property type="protein sequence ID" value="SVC18407.1"/>
    <property type="molecule type" value="Genomic_DNA"/>
</dbReference>
<name>A0A382K5R4_9ZZZZ</name>
<evidence type="ECO:0000256" key="1">
    <source>
        <dbReference type="ARBA" id="ARBA00001974"/>
    </source>
</evidence>
<comment type="cofactor">
    <cofactor evidence="1">
        <name>FAD</name>
        <dbReference type="ChEBI" id="CHEBI:57692"/>
    </cofactor>
</comment>
<feature type="domain" description="FAD dependent oxidoreductase" evidence="5">
    <location>
        <begin position="8"/>
        <end position="359"/>
    </location>
</feature>
<evidence type="ECO:0000259" key="5">
    <source>
        <dbReference type="Pfam" id="PF01266"/>
    </source>
</evidence>
<dbReference type="InterPro" id="IPR036188">
    <property type="entry name" value="FAD/NAD-bd_sf"/>
</dbReference>
<dbReference type="Gene3D" id="3.30.9.10">
    <property type="entry name" value="D-Amino Acid Oxidase, subunit A, domain 2"/>
    <property type="match status" value="1"/>
</dbReference>
<keyword evidence="2" id="KW-0285">Flavoprotein</keyword>
<dbReference type="SUPFAM" id="SSF54373">
    <property type="entry name" value="FAD-linked reductases, C-terminal domain"/>
    <property type="match status" value="1"/>
</dbReference>
<dbReference type="PANTHER" id="PTHR10961:SF7">
    <property type="entry name" value="FAD DEPENDENT OXIDOREDUCTASE DOMAIN-CONTAINING PROTEIN"/>
    <property type="match status" value="1"/>
</dbReference>
<sequence length="384" mass="42137">MSDLVLYDVVIIGGGLVGSSTALELSRRGLKTLVLEQFQPAGERGSSHGDGRMIRYDYGEAIYVEMVRQAFEAWDDLAARSGTRLLAPTGSCNFGTDGSPQLAAIEENFKCVGIPFERLSASRLNKKIPQFHLENGSAAVFQADAGVLFAGTAVNTLWNQAILAGATCVRGERVDEIEHDGTYIHAHSASGQIWIGQTLVIAAGGWAGHWADRLKLQIPLTTTQEELAYFPPKDGLDHSVGVMPNCIDYHTAHPFYCLPQVDVPGVKAGWHHTGQIIDPDDPRPIDESNLEAIKDFIRRRCPHLIPEPFKTTKCLYTNSPDYHFVIDKHPDFDCIIIATGFSGHGFKFGPVIAKMLAAMVLDETPPVPLDLFSVNRFQKIDNLV</sequence>
<organism evidence="6">
    <name type="scientific">marine metagenome</name>
    <dbReference type="NCBI Taxonomy" id="408172"/>
    <lineage>
        <taxon>unclassified sequences</taxon>
        <taxon>metagenomes</taxon>
        <taxon>ecological metagenomes</taxon>
    </lineage>
</organism>
<dbReference type="InterPro" id="IPR006076">
    <property type="entry name" value="FAD-dep_OxRdtase"/>
</dbReference>
<feature type="non-terminal residue" evidence="6">
    <location>
        <position position="384"/>
    </location>
</feature>
<dbReference type="PANTHER" id="PTHR10961">
    <property type="entry name" value="PEROXISOMAL SARCOSINE OXIDASE"/>
    <property type="match status" value="1"/>
</dbReference>
<dbReference type="Pfam" id="PF01266">
    <property type="entry name" value="DAO"/>
    <property type="match status" value="1"/>
</dbReference>
<dbReference type="AlphaFoldDB" id="A0A382K5R4"/>
<proteinExistence type="predicted"/>
<dbReference type="SUPFAM" id="SSF51905">
    <property type="entry name" value="FAD/NAD(P)-binding domain"/>
    <property type="match status" value="1"/>
</dbReference>
<evidence type="ECO:0000256" key="4">
    <source>
        <dbReference type="ARBA" id="ARBA00023002"/>
    </source>
</evidence>
<keyword evidence="3" id="KW-0274">FAD</keyword>
<dbReference type="InterPro" id="IPR045170">
    <property type="entry name" value="MTOX"/>
</dbReference>
<gene>
    <name evidence="6" type="ORF">METZ01_LOCUS271261</name>
</gene>
<keyword evidence="4" id="KW-0560">Oxidoreductase</keyword>
<evidence type="ECO:0000313" key="6">
    <source>
        <dbReference type="EMBL" id="SVC18407.1"/>
    </source>
</evidence>
<dbReference type="NCBIfam" id="NF008425">
    <property type="entry name" value="PRK11259.1"/>
    <property type="match status" value="1"/>
</dbReference>
<evidence type="ECO:0000256" key="3">
    <source>
        <dbReference type="ARBA" id="ARBA00022827"/>
    </source>
</evidence>
<dbReference type="Gene3D" id="3.50.50.60">
    <property type="entry name" value="FAD/NAD(P)-binding domain"/>
    <property type="match status" value="1"/>
</dbReference>
<accession>A0A382K5R4</accession>
<reference evidence="6" key="1">
    <citation type="submission" date="2018-05" db="EMBL/GenBank/DDBJ databases">
        <authorList>
            <person name="Lanie J.A."/>
            <person name="Ng W.-L."/>
            <person name="Kazmierczak K.M."/>
            <person name="Andrzejewski T.M."/>
            <person name="Davidsen T.M."/>
            <person name="Wayne K.J."/>
            <person name="Tettelin H."/>
            <person name="Glass J.I."/>
            <person name="Rusch D."/>
            <person name="Podicherti R."/>
            <person name="Tsui H.-C.T."/>
            <person name="Winkler M.E."/>
        </authorList>
    </citation>
    <scope>NUCLEOTIDE SEQUENCE</scope>
</reference>
<evidence type="ECO:0000256" key="2">
    <source>
        <dbReference type="ARBA" id="ARBA00022630"/>
    </source>
</evidence>
<dbReference type="GO" id="GO:0008115">
    <property type="term" value="F:sarcosine oxidase activity"/>
    <property type="evidence" value="ECO:0007669"/>
    <property type="project" value="TreeGrafter"/>
</dbReference>
<dbReference type="GO" id="GO:0050660">
    <property type="term" value="F:flavin adenine dinucleotide binding"/>
    <property type="evidence" value="ECO:0007669"/>
    <property type="project" value="InterPro"/>
</dbReference>